<sequence length="114" mass="12150">MWSSGAILLGINAALALCGSYSATCEQAKLTQNGVLSANCYSSSSDTWKSSELSLNYCYENKGELMVEQNTVSCTISMPTPESPNSFPIPSLITLACIRLDGHISALRTNGHVL</sequence>
<accession>A0A2T5M853</accession>
<keyword evidence="1" id="KW-0732">Signal</keyword>
<gene>
    <name evidence="3" type="ORF">P175DRAFT_046641</name>
</gene>
<reference evidence="3 4" key="1">
    <citation type="journal article" date="2018" name="Proc. Natl. Acad. Sci. U.S.A.">
        <title>Linking secondary metabolites to gene clusters through genome sequencing of six diverse Aspergillus species.</title>
        <authorList>
            <person name="Kaerboelling I."/>
            <person name="Vesth T.C."/>
            <person name="Frisvad J.C."/>
            <person name="Nybo J.L."/>
            <person name="Theobald S."/>
            <person name="Kuo A."/>
            <person name="Bowyer P."/>
            <person name="Matsuda Y."/>
            <person name="Mondo S."/>
            <person name="Lyhne E.K."/>
            <person name="Kogle M.E."/>
            <person name="Clum A."/>
            <person name="Lipzen A."/>
            <person name="Salamov A."/>
            <person name="Ngan C.Y."/>
            <person name="Daum C."/>
            <person name="Chiniquy J."/>
            <person name="Barry K."/>
            <person name="LaButti K."/>
            <person name="Haridas S."/>
            <person name="Simmons B.A."/>
            <person name="Magnuson J.K."/>
            <person name="Mortensen U.H."/>
            <person name="Larsen T.O."/>
            <person name="Grigoriev I.V."/>
            <person name="Baker S.E."/>
            <person name="Andersen M.R."/>
        </authorList>
    </citation>
    <scope>NUCLEOTIDE SEQUENCE [LARGE SCALE GENOMIC DNA]</scope>
    <source>
        <strain evidence="3 4">IBT 24754</strain>
    </source>
</reference>
<dbReference type="SUPFAM" id="SSF51322">
    <property type="entry name" value="Cyanovirin-N"/>
    <property type="match status" value="1"/>
</dbReference>
<evidence type="ECO:0000259" key="2">
    <source>
        <dbReference type="Pfam" id="PF08881"/>
    </source>
</evidence>
<feature type="signal peptide" evidence="1">
    <location>
        <begin position="1"/>
        <end position="16"/>
    </location>
</feature>
<proteinExistence type="predicted"/>
<dbReference type="AlphaFoldDB" id="A0A2T5M853"/>
<organism evidence="3 4">
    <name type="scientific">Aspergillus ochraceoroseus IBT 24754</name>
    <dbReference type="NCBI Taxonomy" id="1392256"/>
    <lineage>
        <taxon>Eukaryota</taxon>
        <taxon>Fungi</taxon>
        <taxon>Dikarya</taxon>
        <taxon>Ascomycota</taxon>
        <taxon>Pezizomycotina</taxon>
        <taxon>Eurotiomycetes</taxon>
        <taxon>Eurotiomycetidae</taxon>
        <taxon>Eurotiales</taxon>
        <taxon>Aspergillaceae</taxon>
        <taxon>Aspergillus</taxon>
        <taxon>Aspergillus subgen. Nidulantes</taxon>
    </lineage>
</organism>
<dbReference type="Gene3D" id="2.30.60.10">
    <property type="entry name" value="Cyanovirin-N"/>
    <property type="match status" value="1"/>
</dbReference>
<evidence type="ECO:0000256" key="1">
    <source>
        <dbReference type="SAM" id="SignalP"/>
    </source>
</evidence>
<evidence type="ECO:0000313" key="4">
    <source>
        <dbReference type="Proteomes" id="UP000244073"/>
    </source>
</evidence>
<dbReference type="RefSeq" id="XP_040756099.1">
    <property type="nucleotide sequence ID" value="XM_040894909.1"/>
</dbReference>
<dbReference type="InterPro" id="IPR011058">
    <property type="entry name" value="Cyanovirin-N"/>
</dbReference>
<dbReference type="Proteomes" id="UP000244073">
    <property type="component" value="Unassembled WGS sequence"/>
</dbReference>
<dbReference type="VEuPathDB" id="FungiDB:P175DRAFT_046641"/>
<dbReference type="OrthoDB" id="10438163at2759"/>
<comment type="caution">
    <text evidence="3">The sequence shown here is derived from an EMBL/GenBank/DDBJ whole genome shotgun (WGS) entry which is preliminary data.</text>
</comment>
<evidence type="ECO:0000313" key="3">
    <source>
        <dbReference type="EMBL" id="PTU24707.1"/>
    </source>
</evidence>
<feature type="domain" description="Cyanovirin-N" evidence="2">
    <location>
        <begin position="21"/>
        <end position="74"/>
    </location>
</feature>
<dbReference type="EMBL" id="MSFN02000001">
    <property type="protein sequence ID" value="PTU24707.1"/>
    <property type="molecule type" value="Genomic_DNA"/>
</dbReference>
<protein>
    <recommendedName>
        <fullName evidence="2">Cyanovirin-N domain-containing protein</fullName>
    </recommendedName>
</protein>
<dbReference type="Pfam" id="PF08881">
    <property type="entry name" value="CVNH"/>
    <property type="match status" value="1"/>
</dbReference>
<dbReference type="GeneID" id="63811791"/>
<dbReference type="InterPro" id="IPR036673">
    <property type="entry name" value="Cyanovirin-N_sf"/>
</dbReference>
<feature type="chain" id="PRO_5015488781" description="Cyanovirin-N domain-containing protein" evidence="1">
    <location>
        <begin position="17"/>
        <end position="114"/>
    </location>
</feature>
<name>A0A2T5M853_9EURO</name>